<keyword evidence="3" id="KW-1185">Reference proteome</keyword>
<name>A0A0A0L8B9_CUCSA</name>
<evidence type="ECO:0000256" key="1">
    <source>
        <dbReference type="SAM" id="MobiDB-lite"/>
    </source>
</evidence>
<dbReference type="Gramene" id="KGN58008">
    <property type="protein sequence ID" value="KGN58008"/>
    <property type="gene ID" value="Csa_3G427430"/>
</dbReference>
<proteinExistence type="predicted"/>
<gene>
    <name evidence="2" type="ORF">Csa_3G427430</name>
</gene>
<evidence type="ECO:0000313" key="2">
    <source>
        <dbReference type="EMBL" id="KGN58008.1"/>
    </source>
</evidence>
<sequence>MKIKQDVHRDEAMNGRRKPQSHSYKGTAMDNVGGHVRGMGAMIFRWTVSGFEGFYQRDEGFLRDVHLTREAPP</sequence>
<accession>A0A0A0L8B9</accession>
<evidence type="ECO:0000313" key="3">
    <source>
        <dbReference type="Proteomes" id="UP000029981"/>
    </source>
</evidence>
<dbReference type="EMBL" id="CM002924">
    <property type="protein sequence ID" value="KGN58008.1"/>
    <property type="molecule type" value="Genomic_DNA"/>
</dbReference>
<reference evidence="2 3" key="1">
    <citation type="journal article" date="2009" name="Nat. Genet.">
        <title>The genome of the cucumber, Cucumis sativus L.</title>
        <authorList>
            <person name="Huang S."/>
            <person name="Li R."/>
            <person name="Zhang Z."/>
            <person name="Li L."/>
            <person name="Gu X."/>
            <person name="Fan W."/>
            <person name="Lucas W.J."/>
            <person name="Wang X."/>
            <person name="Xie B."/>
            <person name="Ni P."/>
            <person name="Ren Y."/>
            <person name="Zhu H."/>
            <person name="Li J."/>
            <person name="Lin K."/>
            <person name="Jin W."/>
            <person name="Fei Z."/>
            <person name="Li G."/>
            <person name="Staub J."/>
            <person name="Kilian A."/>
            <person name="van der Vossen E.A."/>
            <person name="Wu Y."/>
            <person name="Guo J."/>
            <person name="He J."/>
            <person name="Jia Z."/>
            <person name="Ren Y."/>
            <person name="Tian G."/>
            <person name="Lu Y."/>
            <person name="Ruan J."/>
            <person name="Qian W."/>
            <person name="Wang M."/>
            <person name="Huang Q."/>
            <person name="Li B."/>
            <person name="Xuan Z."/>
            <person name="Cao J."/>
            <person name="Asan"/>
            <person name="Wu Z."/>
            <person name="Zhang J."/>
            <person name="Cai Q."/>
            <person name="Bai Y."/>
            <person name="Zhao B."/>
            <person name="Han Y."/>
            <person name="Li Y."/>
            <person name="Li X."/>
            <person name="Wang S."/>
            <person name="Shi Q."/>
            <person name="Liu S."/>
            <person name="Cho W.K."/>
            <person name="Kim J.Y."/>
            <person name="Xu Y."/>
            <person name="Heller-Uszynska K."/>
            <person name="Miao H."/>
            <person name="Cheng Z."/>
            <person name="Zhang S."/>
            <person name="Wu J."/>
            <person name="Yang Y."/>
            <person name="Kang H."/>
            <person name="Li M."/>
            <person name="Liang H."/>
            <person name="Ren X."/>
            <person name="Shi Z."/>
            <person name="Wen M."/>
            <person name="Jian M."/>
            <person name="Yang H."/>
            <person name="Zhang G."/>
            <person name="Yang Z."/>
            <person name="Chen R."/>
            <person name="Liu S."/>
            <person name="Li J."/>
            <person name="Ma L."/>
            <person name="Liu H."/>
            <person name="Zhou Y."/>
            <person name="Zhao J."/>
            <person name="Fang X."/>
            <person name="Li G."/>
            <person name="Fang L."/>
            <person name="Li Y."/>
            <person name="Liu D."/>
            <person name="Zheng H."/>
            <person name="Zhang Y."/>
            <person name="Qin N."/>
            <person name="Li Z."/>
            <person name="Yang G."/>
            <person name="Yang S."/>
            <person name="Bolund L."/>
            <person name="Kristiansen K."/>
            <person name="Zheng H."/>
            <person name="Li S."/>
            <person name="Zhang X."/>
            <person name="Yang H."/>
            <person name="Wang J."/>
            <person name="Sun R."/>
            <person name="Zhang B."/>
            <person name="Jiang S."/>
            <person name="Wang J."/>
            <person name="Du Y."/>
            <person name="Li S."/>
        </authorList>
    </citation>
    <scope>NUCLEOTIDE SEQUENCE [LARGE SCALE GENOMIC DNA]</scope>
    <source>
        <strain evidence="3">cv. 9930</strain>
    </source>
</reference>
<organism evidence="2 3">
    <name type="scientific">Cucumis sativus</name>
    <name type="common">Cucumber</name>
    <dbReference type="NCBI Taxonomy" id="3659"/>
    <lineage>
        <taxon>Eukaryota</taxon>
        <taxon>Viridiplantae</taxon>
        <taxon>Streptophyta</taxon>
        <taxon>Embryophyta</taxon>
        <taxon>Tracheophyta</taxon>
        <taxon>Spermatophyta</taxon>
        <taxon>Magnoliopsida</taxon>
        <taxon>eudicotyledons</taxon>
        <taxon>Gunneridae</taxon>
        <taxon>Pentapetalae</taxon>
        <taxon>rosids</taxon>
        <taxon>fabids</taxon>
        <taxon>Cucurbitales</taxon>
        <taxon>Cucurbitaceae</taxon>
        <taxon>Benincaseae</taxon>
        <taxon>Cucumis</taxon>
    </lineage>
</organism>
<dbReference type="Proteomes" id="UP000029981">
    <property type="component" value="Chromosome 3"/>
</dbReference>
<protein>
    <submittedName>
        <fullName evidence="2">Uncharacterized protein</fullName>
    </submittedName>
</protein>
<feature type="compositionally biased region" description="Basic and acidic residues" evidence="1">
    <location>
        <begin position="1"/>
        <end position="14"/>
    </location>
</feature>
<reference evidence="2 3" key="2">
    <citation type="journal article" date="2009" name="PLoS ONE">
        <title>An integrated genetic and cytogenetic map of the cucumber genome.</title>
        <authorList>
            <person name="Ren Y."/>
            <person name="Zhang Z."/>
            <person name="Liu J."/>
            <person name="Staub J.E."/>
            <person name="Han Y."/>
            <person name="Cheng Z."/>
            <person name="Li X."/>
            <person name="Lu J."/>
            <person name="Miao H."/>
            <person name="Kang H."/>
            <person name="Xie B."/>
            <person name="Gu X."/>
            <person name="Wang X."/>
            <person name="Du Y."/>
            <person name="Jin W."/>
            <person name="Huang S."/>
        </authorList>
    </citation>
    <scope>NUCLEOTIDE SEQUENCE [LARGE SCALE GENOMIC DNA]</scope>
    <source>
        <strain evidence="3">cv. 9930</strain>
    </source>
</reference>
<reference evidence="2 3" key="3">
    <citation type="journal article" date="2010" name="BMC Genomics">
        <title>Transcriptome sequencing and comparative analysis of cucumber flowers with different sex types.</title>
        <authorList>
            <person name="Guo S."/>
            <person name="Zheng Y."/>
            <person name="Joung J.G."/>
            <person name="Liu S."/>
            <person name="Zhang Z."/>
            <person name="Crasta O.R."/>
            <person name="Sobral B.W."/>
            <person name="Xu Y."/>
            <person name="Huang S."/>
            <person name="Fei Z."/>
        </authorList>
    </citation>
    <scope>NUCLEOTIDE SEQUENCE [LARGE SCALE GENOMIC DNA]</scope>
    <source>
        <strain evidence="3">cv. 9930</strain>
    </source>
</reference>
<reference evidence="2 3" key="4">
    <citation type="journal article" date="2011" name="BMC Genomics">
        <title>RNA-Seq improves annotation of protein-coding genes in the cucumber genome.</title>
        <authorList>
            <person name="Li Z."/>
            <person name="Zhang Z."/>
            <person name="Yan P."/>
            <person name="Huang S."/>
            <person name="Fei Z."/>
            <person name="Lin K."/>
        </authorList>
    </citation>
    <scope>NUCLEOTIDE SEQUENCE [LARGE SCALE GENOMIC DNA]</scope>
    <source>
        <strain evidence="3">cv. 9930</strain>
    </source>
</reference>
<dbReference type="AlphaFoldDB" id="A0A0A0L8B9"/>
<feature type="region of interest" description="Disordered" evidence="1">
    <location>
        <begin position="1"/>
        <end position="31"/>
    </location>
</feature>